<keyword evidence="13" id="KW-1003">Cell membrane</keyword>
<dbReference type="InterPro" id="IPR037219">
    <property type="entry name" value="Peptidase_M41-like"/>
</dbReference>
<dbReference type="InterPro" id="IPR005936">
    <property type="entry name" value="FtsH"/>
</dbReference>
<evidence type="ECO:0000256" key="13">
    <source>
        <dbReference type="HAMAP-Rule" id="MF_01458"/>
    </source>
</evidence>
<dbReference type="Gene3D" id="3.40.50.300">
    <property type="entry name" value="P-loop containing nucleotide triphosphate hydrolases"/>
    <property type="match status" value="1"/>
</dbReference>
<reference evidence="17 18" key="1">
    <citation type="journal article" date="2021" name="Sci. Rep.">
        <title>The distribution of antibiotic resistance genes in chicken gut microbiota commensals.</title>
        <authorList>
            <person name="Juricova H."/>
            <person name="Matiasovicova J."/>
            <person name="Kubasova T."/>
            <person name="Cejkova D."/>
            <person name="Rychlik I."/>
        </authorList>
    </citation>
    <scope>NUCLEOTIDE SEQUENCE [LARGE SCALE GENOMIC DNA]</scope>
    <source>
        <strain evidence="17 18">An810</strain>
    </source>
</reference>
<evidence type="ECO:0000256" key="4">
    <source>
        <dbReference type="ARBA" id="ARBA00022692"/>
    </source>
</evidence>
<dbReference type="SUPFAM" id="SSF140990">
    <property type="entry name" value="FtsH protease domain-like"/>
    <property type="match status" value="1"/>
</dbReference>
<evidence type="ECO:0000256" key="14">
    <source>
        <dbReference type="RuleBase" id="RU003651"/>
    </source>
</evidence>
<dbReference type="EMBL" id="JACJJQ010000011">
    <property type="protein sequence ID" value="MBM6753815.1"/>
    <property type="molecule type" value="Genomic_DNA"/>
</dbReference>
<feature type="transmembrane region" description="Helical" evidence="13">
    <location>
        <begin position="138"/>
        <end position="160"/>
    </location>
</feature>
<dbReference type="EC" id="3.4.24.-" evidence="13"/>
<accession>A0ABS2EN17</accession>
<dbReference type="InterPro" id="IPR003593">
    <property type="entry name" value="AAA+_ATPase"/>
</dbReference>
<comment type="subunit">
    <text evidence="13">Homohexamer.</text>
</comment>
<feature type="domain" description="AAA+ ATPase" evidence="16">
    <location>
        <begin position="225"/>
        <end position="364"/>
    </location>
</feature>
<evidence type="ECO:0000256" key="8">
    <source>
        <dbReference type="ARBA" id="ARBA00022833"/>
    </source>
</evidence>
<dbReference type="InterPro" id="IPR011546">
    <property type="entry name" value="Pept_M41_FtsH_extracell"/>
</dbReference>
<comment type="function">
    <text evidence="13">Acts as a processive, ATP-dependent zinc metallopeptidase for both cytoplasmic and membrane proteins. Plays a role in the quality control of integral membrane proteins.</text>
</comment>
<comment type="similarity">
    <text evidence="13">In the central section; belongs to the AAA ATPase family.</text>
</comment>
<keyword evidence="18" id="KW-1185">Reference proteome</keyword>
<evidence type="ECO:0000256" key="7">
    <source>
        <dbReference type="ARBA" id="ARBA00022801"/>
    </source>
</evidence>
<dbReference type="Pfam" id="PF01434">
    <property type="entry name" value="Peptidase_M41"/>
    <property type="match status" value="1"/>
</dbReference>
<dbReference type="PANTHER" id="PTHR23076:SF113">
    <property type="entry name" value="ATP-DEPENDENT ZINC METALLOPROTEASE FTSH 1, CHLOROPLASTIC-RELATED"/>
    <property type="match status" value="1"/>
</dbReference>
<protein>
    <recommendedName>
        <fullName evidence="13">ATP-dependent zinc metalloprotease FtsH</fullName>
        <ecNumber evidence="13">3.4.24.-</ecNumber>
    </recommendedName>
</protein>
<dbReference type="PROSITE" id="PS00674">
    <property type="entry name" value="AAA"/>
    <property type="match status" value="1"/>
</dbReference>
<keyword evidence="6 13" id="KW-0547">Nucleotide-binding</keyword>
<evidence type="ECO:0000256" key="11">
    <source>
        <dbReference type="ARBA" id="ARBA00023049"/>
    </source>
</evidence>
<keyword evidence="11 13" id="KW-0482">Metalloprotease</keyword>
<keyword evidence="8 13" id="KW-0862">Zinc</keyword>
<comment type="subcellular location">
    <subcellularLocation>
        <location evidence="13">Cell membrane</location>
        <topology evidence="13">Multi-pass membrane protein</topology>
        <orientation evidence="13">Cytoplasmic side</orientation>
    </subcellularLocation>
    <subcellularLocation>
        <location evidence="1">Membrane</location>
    </subcellularLocation>
</comment>
<feature type="compositionally biased region" description="Basic and acidic residues" evidence="15">
    <location>
        <begin position="640"/>
        <end position="665"/>
    </location>
</feature>
<feature type="region of interest" description="Disordered" evidence="15">
    <location>
        <begin position="640"/>
        <end position="732"/>
    </location>
</feature>
<dbReference type="InterPro" id="IPR000642">
    <property type="entry name" value="Peptidase_M41"/>
</dbReference>
<feature type="binding site" evidence="13">
    <location>
        <position position="531"/>
    </location>
    <ligand>
        <name>Zn(2+)</name>
        <dbReference type="ChEBI" id="CHEBI:29105"/>
        <note>catalytic</note>
    </ligand>
</feature>
<dbReference type="Proteomes" id="UP000776629">
    <property type="component" value="Unassembled WGS sequence"/>
</dbReference>
<evidence type="ECO:0000256" key="15">
    <source>
        <dbReference type="SAM" id="MobiDB-lite"/>
    </source>
</evidence>
<feature type="compositionally biased region" description="Low complexity" evidence="15">
    <location>
        <begin position="666"/>
        <end position="681"/>
    </location>
</feature>
<evidence type="ECO:0000256" key="12">
    <source>
        <dbReference type="ARBA" id="ARBA00023136"/>
    </source>
</evidence>
<evidence type="ECO:0000259" key="16">
    <source>
        <dbReference type="SMART" id="SM00382"/>
    </source>
</evidence>
<dbReference type="NCBIfam" id="TIGR01241">
    <property type="entry name" value="FtsH_fam"/>
    <property type="match status" value="1"/>
</dbReference>
<keyword evidence="10 13" id="KW-1133">Transmembrane helix</keyword>
<keyword evidence="4 13" id="KW-0812">Transmembrane</keyword>
<comment type="caution">
    <text evidence="17">The sequence shown here is derived from an EMBL/GenBank/DDBJ whole genome shotgun (WGS) entry which is preliminary data.</text>
</comment>
<keyword evidence="7 13" id="KW-0378">Hydrolase</keyword>
<evidence type="ECO:0000256" key="1">
    <source>
        <dbReference type="ARBA" id="ARBA00004370"/>
    </source>
</evidence>
<dbReference type="RefSeq" id="WP_204776239.1">
    <property type="nucleotide sequence ID" value="NZ_JACJJQ010000011.1"/>
</dbReference>
<dbReference type="Gene3D" id="1.20.58.760">
    <property type="entry name" value="Peptidase M41"/>
    <property type="match status" value="1"/>
</dbReference>
<feature type="compositionally biased region" description="Low complexity" evidence="15">
    <location>
        <begin position="707"/>
        <end position="732"/>
    </location>
</feature>
<dbReference type="SUPFAM" id="SSF52540">
    <property type="entry name" value="P-loop containing nucleoside triphosphate hydrolases"/>
    <property type="match status" value="1"/>
</dbReference>
<evidence type="ECO:0000256" key="3">
    <source>
        <dbReference type="ARBA" id="ARBA00022670"/>
    </source>
</evidence>
<proteinExistence type="inferred from homology"/>
<comment type="similarity">
    <text evidence="2 13">In the C-terminal section; belongs to the peptidase M41 family.</text>
</comment>
<dbReference type="Pfam" id="PF00004">
    <property type="entry name" value="AAA"/>
    <property type="match status" value="1"/>
</dbReference>
<dbReference type="InterPro" id="IPR041569">
    <property type="entry name" value="AAA_lid_3"/>
</dbReference>
<dbReference type="Pfam" id="PF06480">
    <property type="entry name" value="FtsH_ext"/>
    <property type="match status" value="1"/>
</dbReference>
<dbReference type="Gene3D" id="1.10.8.60">
    <property type="match status" value="1"/>
</dbReference>
<comment type="similarity">
    <text evidence="14">Belongs to the AAA ATPase family.</text>
</comment>
<dbReference type="CDD" id="cd19501">
    <property type="entry name" value="RecA-like_FtsH"/>
    <property type="match status" value="1"/>
</dbReference>
<organism evidence="17 18">
    <name type="scientific">Limosilactobacillus alvi</name>
    <dbReference type="NCBI Taxonomy" id="990412"/>
    <lineage>
        <taxon>Bacteria</taxon>
        <taxon>Bacillati</taxon>
        <taxon>Bacillota</taxon>
        <taxon>Bacilli</taxon>
        <taxon>Lactobacillales</taxon>
        <taxon>Lactobacillaceae</taxon>
        <taxon>Limosilactobacillus</taxon>
    </lineage>
</organism>
<keyword evidence="5 13" id="KW-0479">Metal-binding</keyword>
<dbReference type="Pfam" id="PF17862">
    <property type="entry name" value="AAA_lid_3"/>
    <property type="match status" value="1"/>
</dbReference>
<dbReference type="SMART" id="SM00382">
    <property type="entry name" value="AAA"/>
    <property type="match status" value="1"/>
</dbReference>
<evidence type="ECO:0000256" key="6">
    <source>
        <dbReference type="ARBA" id="ARBA00022741"/>
    </source>
</evidence>
<feature type="binding site" evidence="13">
    <location>
        <begin position="233"/>
        <end position="240"/>
    </location>
    <ligand>
        <name>ATP</name>
        <dbReference type="ChEBI" id="CHEBI:30616"/>
    </ligand>
</feature>
<evidence type="ECO:0000313" key="17">
    <source>
        <dbReference type="EMBL" id="MBM6753815.1"/>
    </source>
</evidence>
<name>A0ABS2EN17_9LACO</name>
<evidence type="ECO:0000256" key="2">
    <source>
        <dbReference type="ARBA" id="ARBA00010044"/>
    </source>
</evidence>
<feature type="binding site" evidence="13">
    <location>
        <position position="455"/>
    </location>
    <ligand>
        <name>Zn(2+)</name>
        <dbReference type="ChEBI" id="CHEBI:29105"/>
        <note>catalytic</note>
    </ligand>
</feature>
<dbReference type="HAMAP" id="MF_01458">
    <property type="entry name" value="FtsH"/>
    <property type="match status" value="1"/>
</dbReference>
<sequence length="732" mass="79906">MNNNRKNNGFTHNVLFYSVIFLCIMGIAYYFFGGSTHSGQTKEVSQSEFITELKDNKVKDFTVQPNGGVYKITGTYRKAQSVSSSDKGGFSFASQASGTTKNFQSSVLQSEVTMGQLQKYADHDKVKVTTKPEESNGFWANLLTMILPLVIMIFFFYMMMGQAGQGGGGRGVMSFGKSKAKPADAKENKVRFSDVAGEEEEKQELVEVVEFLKNPKKFMKLGAKIPSGVLLEGPPGTGKTLLARAVAGEAGVPFFSISGSDFVEMFVGVGASRVRDLFEQAKKTAPAIIFIDEIDAVGRRRGNGMGGGHDEREQTLNQLLVEMDGFQGDEGVIVMAATNRADVLDPALLRPGRFDRKILVGRPDVRGREAILRVHAKNKPLASDVDLKEIAKQTPGFVGADLANLLNEAALLAARRNKTEIDAADVDEAEDRVIAGPAKRDRVISKQERRTVAYHEAGHTIVGLVLNDARVVHKVTIVPRGRAGGYAIMLPKEDQMLMSKKNAQEQIAGLMGGRAAEELIFKSQSSGASNDFEQATQIARAMVTQYGMSEKIGPVELQSSGAVFTGQEFGQSPYSERTAALIDEEVRRILNEGHEEALHIIETHREQHRIIAEALLEYETLDEKQILSLYKTGKMPEKDVEVAEEEHRAQTFEESKRELERRENARATAAEEANDEAQTADSVEQLANSAADQPKPKQTSASEEPKASATPSSETDESASSSANSDSSSDED</sequence>
<evidence type="ECO:0000256" key="9">
    <source>
        <dbReference type="ARBA" id="ARBA00022840"/>
    </source>
</evidence>
<dbReference type="InterPro" id="IPR003959">
    <property type="entry name" value="ATPase_AAA_core"/>
</dbReference>
<feature type="active site" evidence="13">
    <location>
        <position position="456"/>
    </location>
</feature>
<feature type="binding site" evidence="13">
    <location>
        <position position="459"/>
    </location>
    <ligand>
        <name>Zn(2+)</name>
        <dbReference type="ChEBI" id="CHEBI:29105"/>
        <note>catalytic</note>
    </ligand>
</feature>
<evidence type="ECO:0000256" key="10">
    <source>
        <dbReference type="ARBA" id="ARBA00022989"/>
    </source>
</evidence>
<feature type="compositionally biased region" description="Polar residues" evidence="15">
    <location>
        <begin position="685"/>
        <end position="702"/>
    </location>
</feature>
<keyword evidence="3 13" id="KW-0645">Protease</keyword>
<evidence type="ECO:0000313" key="18">
    <source>
        <dbReference type="Proteomes" id="UP000776629"/>
    </source>
</evidence>
<evidence type="ECO:0000256" key="5">
    <source>
        <dbReference type="ARBA" id="ARBA00022723"/>
    </source>
</evidence>
<gene>
    <name evidence="13" type="primary">ftsH</name>
    <name evidence="17" type="ORF">H5993_03445</name>
</gene>
<dbReference type="InterPro" id="IPR003960">
    <property type="entry name" value="ATPase_AAA_CS"/>
</dbReference>
<comment type="cofactor">
    <cofactor evidence="13">
        <name>Zn(2+)</name>
        <dbReference type="ChEBI" id="CHEBI:29105"/>
    </cofactor>
    <text evidence="13">Binds 1 zinc ion per subunit.</text>
</comment>
<dbReference type="PANTHER" id="PTHR23076">
    <property type="entry name" value="METALLOPROTEASE M41 FTSH"/>
    <property type="match status" value="1"/>
</dbReference>
<feature type="transmembrane region" description="Helical" evidence="13">
    <location>
        <begin position="14"/>
        <end position="32"/>
    </location>
</feature>
<dbReference type="InterPro" id="IPR027417">
    <property type="entry name" value="P-loop_NTPase"/>
</dbReference>
<keyword evidence="12 13" id="KW-0472">Membrane</keyword>
<keyword evidence="9 13" id="KW-0067">ATP-binding</keyword>